<comment type="caution">
    <text evidence="1">The sequence shown here is derived from an EMBL/GenBank/DDBJ whole genome shotgun (WGS) entry which is preliminary data.</text>
</comment>
<dbReference type="Proteomes" id="UP001439008">
    <property type="component" value="Unassembled WGS sequence"/>
</dbReference>
<gene>
    <name evidence="1" type="ORF">MHBO_005143</name>
</gene>
<evidence type="ECO:0000313" key="1">
    <source>
        <dbReference type="EMBL" id="MES1923551.1"/>
    </source>
</evidence>
<organism evidence="1 2">
    <name type="scientific">Bonamia ostreae</name>
    <dbReference type="NCBI Taxonomy" id="126728"/>
    <lineage>
        <taxon>Eukaryota</taxon>
        <taxon>Sar</taxon>
        <taxon>Rhizaria</taxon>
        <taxon>Endomyxa</taxon>
        <taxon>Ascetosporea</taxon>
        <taxon>Haplosporida</taxon>
        <taxon>Bonamia</taxon>
    </lineage>
</organism>
<evidence type="ECO:0000313" key="2">
    <source>
        <dbReference type="Proteomes" id="UP001439008"/>
    </source>
</evidence>
<proteinExistence type="predicted"/>
<name>A0ABV2AV68_9EUKA</name>
<protein>
    <submittedName>
        <fullName evidence="1">Uncharacterized protein</fullName>
    </submittedName>
</protein>
<sequence length="78" mass="8876">MDREMLYDPNDLSCIIKSRQAEEYYDLAKSKFELQDAQVLPVINYTGGHTQDAVRDVFALSAMNSILQEAISYIENNA</sequence>
<dbReference type="EMBL" id="JBDODL010006850">
    <property type="protein sequence ID" value="MES1923551.1"/>
    <property type="molecule type" value="Genomic_DNA"/>
</dbReference>
<reference evidence="1 2" key="1">
    <citation type="journal article" date="2024" name="BMC Biol.">
        <title>Comparative genomics of Ascetosporea gives new insight into the evolutionary basis for animal parasitism in Rhizaria.</title>
        <authorList>
            <person name="Hiltunen Thoren M."/>
            <person name="Onut-Brannstrom I."/>
            <person name="Alfjorden A."/>
            <person name="Peckova H."/>
            <person name="Swords F."/>
            <person name="Hooper C."/>
            <person name="Holzer A.S."/>
            <person name="Bass D."/>
            <person name="Burki F."/>
        </authorList>
    </citation>
    <scope>NUCLEOTIDE SEQUENCE [LARGE SCALE GENOMIC DNA]</scope>
    <source>
        <strain evidence="1">20-A016</strain>
    </source>
</reference>
<keyword evidence="2" id="KW-1185">Reference proteome</keyword>
<accession>A0ABV2AV68</accession>